<dbReference type="Proteomes" id="UP001623384">
    <property type="component" value="Chromosome"/>
</dbReference>
<evidence type="ECO:0000313" key="2">
    <source>
        <dbReference type="Proteomes" id="UP001623384"/>
    </source>
</evidence>
<accession>A0ABZ2R4C7</accession>
<sequence length="100" mass="10784">MGSELAGVDLRADLDRVSQVDQLAARVAACMVRGEEVLAGFRDIQLLQWESPAGRAYRDTVALQAAALRRSLDLLTEAKAAVDRHSRETLVAGCSNGGRF</sequence>
<evidence type="ECO:0000313" key="1">
    <source>
        <dbReference type="EMBL" id="WXK93136.1"/>
    </source>
</evidence>
<evidence type="ECO:0008006" key="3">
    <source>
        <dbReference type="Google" id="ProtNLM"/>
    </source>
</evidence>
<protein>
    <recommendedName>
        <fullName evidence="3">WXG100 family type VII secretion target</fullName>
    </recommendedName>
</protein>
<gene>
    <name evidence="1" type="ORF">WHH00_19120</name>
</gene>
<keyword evidence="2" id="KW-1185">Reference proteome</keyword>
<dbReference type="EMBL" id="CP148033">
    <property type="protein sequence ID" value="WXK93136.1"/>
    <property type="molecule type" value="Genomic_DNA"/>
</dbReference>
<organism evidence="1 2">
    <name type="scientific">Pseudarthrobacter quantipunctorum</name>
    <dbReference type="NCBI Taxonomy" id="3128980"/>
    <lineage>
        <taxon>Bacteria</taxon>
        <taxon>Bacillati</taxon>
        <taxon>Actinomycetota</taxon>
        <taxon>Actinomycetes</taxon>
        <taxon>Micrococcales</taxon>
        <taxon>Micrococcaceae</taxon>
        <taxon>Pseudarthrobacter</taxon>
    </lineage>
</organism>
<proteinExistence type="predicted"/>
<dbReference type="RefSeq" id="WP_406635294.1">
    <property type="nucleotide sequence ID" value="NZ_CP148033.1"/>
</dbReference>
<name>A0ABZ2R4C7_9MICC</name>
<reference evidence="1 2" key="1">
    <citation type="submission" date="2024-03" db="EMBL/GenBank/DDBJ databases">
        <title>Rhodococcus navarretei sp. nov. and Pseudarthrobacter quantumdoti sp. nov., two new species with the ability to biosynthesize Quantum Dots isolated from soil samples at Union Glacier, Antarctica.</title>
        <authorList>
            <person name="Vargas M."/>
        </authorList>
    </citation>
    <scope>NUCLEOTIDE SEQUENCE [LARGE SCALE GENOMIC DNA]</scope>
    <source>
        <strain evidence="1 2">RC-2-3</strain>
    </source>
</reference>